<proteinExistence type="predicted"/>
<keyword evidence="2" id="KW-1185">Reference proteome</keyword>
<dbReference type="Pfam" id="PF23806">
    <property type="entry name" value="Phage_TTP_14"/>
    <property type="match status" value="1"/>
</dbReference>
<dbReference type="Proteomes" id="UP000294673">
    <property type="component" value="Segment"/>
</dbReference>
<accession>A0A482GE68</accession>
<dbReference type="InterPro" id="IPR057119">
    <property type="entry name" value="Phage_TTP_14"/>
</dbReference>
<organismHost>
    <name type="scientific">Escherichia coli</name>
    <dbReference type="NCBI Taxonomy" id="562"/>
</organismHost>
<gene>
    <name evidence="1" type="ORF">Goslar_00218</name>
</gene>
<organism evidence="1 2">
    <name type="scientific">Escherichia phage vB_EcoM_Goslar</name>
    <dbReference type="NCBI Taxonomy" id="2502409"/>
    <lineage>
        <taxon>Viruses</taxon>
        <taxon>Duplodnaviria</taxon>
        <taxon>Heunggongvirae</taxon>
        <taxon>Uroviricota</taxon>
        <taxon>Caudoviricetes</taxon>
        <taxon>Chimalliviridae</taxon>
        <taxon>Goslarvirus</taxon>
        <taxon>Goslarvirus goslar</taxon>
    </lineage>
</organism>
<evidence type="ECO:0000313" key="2">
    <source>
        <dbReference type="Proteomes" id="UP000294673"/>
    </source>
</evidence>
<reference evidence="1 2" key="1">
    <citation type="submission" date="2018-12" db="EMBL/GenBank/DDBJ databases">
        <title>Still something new to discover - new insights into E. coli phage diversity and taxonomy.</title>
        <authorList>
            <person name="Korf I.H.E."/>
            <person name="Adriaennsens E."/>
            <person name="Dreiseikelmann B."/>
            <person name="Kropinski A."/>
            <person name="Nimtz M."/>
            <person name="Meier-Kolthoff J.P."/>
            <person name="Rohde M."/>
            <person name="van Raaij M."/>
            <person name="Wittmann J."/>
        </authorList>
    </citation>
    <scope>NUCLEOTIDE SEQUENCE [LARGE SCALE GENOMIC DNA]</scope>
</reference>
<sequence>MRPDNTLLGEQGVGALSNAAMVDIRAGAQNGYISNIGTYVANANYIPNQMFCLLLEAPRGFNYLPNPDVQIGYLKALVEEVAHSITGLQRGLEVEFVSVPVSGSGEIQEEVSDVKRPRSNPTFGIYEKEGRSVSYFLEQWITYLLMDPDAKYPMLSSIVSTGGPTDLLADYRSATMLFVEPDRQHKKVVNAWLCTNMMPHGTGDWTSRRNKNDAPNVVELSIQFTALTQTNYGVRAFAQRLLDKMNLLKVNPDFRPAYLSDIDPAVAAQKVGYTFDFDNNDTFEVPNTYQNVTPRV</sequence>
<protein>
    <submittedName>
        <fullName evidence="1">Uncharacterized protein</fullName>
    </submittedName>
</protein>
<evidence type="ECO:0000313" key="1">
    <source>
        <dbReference type="EMBL" id="QBO64010.1"/>
    </source>
</evidence>
<dbReference type="EMBL" id="MK327938">
    <property type="protein sequence ID" value="QBO64010.1"/>
    <property type="molecule type" value="Genomic_DNA"/>
</dbReference>
<name>A0A482GE68_BPGOS</name>